<proteinExistence type="predicted"/>
<accession>A0A931D514</accession>
<evidence type="ECO:0000313" key="2">
    <source>
        <dbReference type="Proteomes" id="UP000596932"/>
    </source>
</evidence>
<protein>
    <submittedName>
        <fullName evidence="1">Uncharacterized protein</fullName>
    </submittedName>
</protein>
<dbReference type="AlphaFoldDB" id="A0A931D514"/>
<name>A0A931D514_9PSED</name>
<dbReference type="EMBL" id="JACFYX010000011">
    <property type="protein sequence ID" value="MBG0836108.1"/>
    <property type="molecule type" value="Genomic_DNA"/>
</dbReference>
<sequence length="104" mass="11803">MISKLELVQMIWGIVCHDKYWTELNTQMLNSGEVLVEKSEQEFARKIAWLLSEIRSELVLSGEPTRLDIPALVLGGSLPKELGSEKITEKIEACRQYAKRLSNA</sequence>
<organism evidence="1 2">
    <name type="scientific">Pseudomonas chaetocerotis</name>
    <dbReference type="NCBI Taxonomy" id="2758695"/>
    <lineage>
        <taxon>Bacteria</taxon>
        <taxon>Pseudomonadati</taxon>
        <taxon>Pseudomonadota</taxon>
        <taxon>Gammaproteobacteria</taxon>
        <taxon>Pseudomonadales</taxon>
        <taxon>Pseudomonadaceae</taxon>
        <taxon>Pseudomonas</taxon>
    </lineage>
</organism>
<gene>
    <name evidence="1" type="ORF">H3221_13435</name>
</gene>
<comment type="caution">
    <text evidence="1">The sequence shown here is derived from an EMBL/GenBank/DDBJ whole genome shotgun (WGS) entry which is preliminary data.</text>
</comment>
<dbReference type="Proteomes" id="UP000596932">
    <property type="component" value="Unassembled WGS sequence"/>
</dbReference>
<reference evidence="1" key="1">
    <citation type="submission" date="2020-07" db="EMBL/GenBank/DDBJ databases">
        <title>Pseudomonas chaetoceroseae sp. nov., a new member of the Pseudomonas oleovorans group isolated from a culture of Chaetoceros calcitrans.</title>
        <authorList>
            <person name="Girard L."/>
            <person name="Lood C."/>
            <person name="De Mot R."/>
            <person name="Baudart J."/>
        </authorList>
    </citation>
    <scope>NUCLEOTIDE SEQUENCE</scope>
    <source>
        <strain evidence="1">536</strain>
    </source>
</reference>
<dbReference type="RefSeq" id="WP_139183730.1">
    <property type="nucleotide sequence ID" value="NZ_JACFYX020000005.1"/>
</dbReference>
<evidence type="ECO:0000313" key="1">
    <source>
        <dbReference type="EMBL" id="MBG0836108.1"/>
    </source>
</evidence>
<keyword evidence="2" id="KW-1185">Reference proteome</keyword>